<dbReference type="Gene3D" id="3.40.50.1820">
    <property type="entry name" value="alpha/beta hydrolase"/>
    <property type="match status" value="1"/>
</dbReference>
<evidence type="ECO:0000313" key="3">
    <source>
        <dbReference type="EMBL" id="EPE26684.1"/>
    </source>
</evidence>
<keyword evidence="1 3" id="KW-0378">Hydrolase</keyword>
<dbReference type="SUPFAM" id="SSF53474">
    <property type="entry name" value="alpha/beta-Hydrolases"/>
    <property type="match status" value="1"/>
</dbReference>
<evidence type="ECO:0000259" key="2">
    <source>
        <dbReference type="Pfam" id="PF07859"/>
    </source>
</evidence>
<dbReference type="eggNOG" id="KOG1515">
    <property type="taxonomic scope" value="Eukaryota"/>
</dbReference>
<dbReference type="InterPro" id="IPR013094">
    <property type="entry name" value="AB_hydrolase_3"/>
</dbReference>
<dbReference type="InterPro" id="IPR050300">
    <property type="entry name" value="GDXG_lipolytic_enzyme"/>
</dbReference>
<dbReference type="KEGG" id="glz:GLAREA_02597"/>
<dbReference type="AlphaFoldDB" id="S3CNC6"/>
<dbReference type="InterPro" id="IPR029058">
    <property type="entry name" value="AB_hydrolase_fold"/>
</dbReference>
<keyword evidence="4" id="KW-1185">Reference proteome</keyword>
<dbReference type="RefSeq" id="XP_008085874.1">
    <property type="nucleotide sequence ID" value="XM_008087683.1"/>
</dbReference>
<gene>
    <name evidence="3" type="ORF">GLAREA_02597</name>
</gene>
<evidence type="ECO:0000313" key="4">
    <source>
        <dbReference type="Proteomes" id="UP000016922"/>
    </source>
</evidence>
<sequence length="334" mass="36709">MSINLDLILDHPPPLDPAWLAHETAAGLLTQPQVTLTPKQRQQGYSQRCKDLNKLLLSGQESHLQNGIDIKDTFIPSSKVDHQIGIRSYTPSSSLKSQEGTATPTVIYYHGGGLYVGDLDSEDLACRRICLAQSCTVYSIDYRLMPEFTADDALSDALEGFRHVTALHTGGLILAGSSSGGQLAAQISQVVIGEDRKRIIGVLLRGPVLCDATSGGTNIPTKFKEYHKSMSPEYHTSLLAAPALNKDNRTKEKLPLEVENLSGLPRHWVQVCTNDVYYSDGVCYAEALRLQGVEVKLDVVVGYPHTFWLKAPFLERAMKAESDMIEGIKWLVGF</sequence>
<dbReference type="HOGENOM" id="CLU_012494_1_0_1"/>
<dbReference type="Proteomes" id="UP000016922">
    <property type="component" value="Unassembled WGS sequence"/>
</dbReference>
<dbReference type="OrthoDB" id="408631at2759"/>
<dbReference type="Pfam" id="PF07859">
    <property type="entry name" value="Abhydrolase_3"/>
    <property type="match status" value="1"/>
</dbReference>
<dbReference type="GO" id="GO:0016787">
    <property type="term" value="F:hydrolase activity"/>
    <property type="evidence" value="ECO:0007669"/>
    <property type="project" value="UniProtKB-KW"/>
</dbReference>
<accession>S3CNC6</accession>
<dbReference type="STRING" id="1116229.S3CNC6"/>
<dbReference type="EMBL" id="KE145370">
    <property type="protein sequence ID" value="EPE26684.1"/>
    <property type="molecule type" value="Genomic_DNA"/>
</dbReference>
<protein>
    <submittedName>
        <fullName evidence="3">Alpha/beta-Hydrolase</fullName>
    </submittedName>
</protein>
<proteinExistence type="predicted"/>
<name>S3CNC6_GLAL2</name>
<organism evidence="3 4">
    <name type="scientific">Glarea lozoyensis (strain ATCC 20868 / MF5171)</name>
    <dbReference type="NCBI Taxonomy" id="1116229"/>
    <lineage>
        <taxon>Eukaryota</taxon>
        <taxon>Fungi</taxon>
        <taxon>Dikarya</taxon>
        <taxon>Ascomycota</taxon>
        <taxon>Pezizomycotina</taxon>
        <taxon>Leotiomycetes</taxon>
        <taxon>Helotiales</taxon>
        <taxon>Helotiaceae</taxon>
        <taxon>Glarea</taxon>
    </lineage>
</organism>
<dbReference type="GeneID" id="19461654"/>
<reference evidence="3 4" key="1">
    <citation type="journal article" date="2013" name="BMC Genomics">
        <title>Genomics-driven discovery of the pneumocandin biosynthetic gene cluster in the fungus Glarea lozoyensis.</title>
        <authorList>
            <person name="Chen L."/>
            <person name="Yue Q."/>
            <person name="Zhang X."/>
            <person name="Xiang M."/>
            <person name="Wang C."/>
            <person name="Li S."/>
            <person name="Che Y."/>
            <person name="Ortiz-Lopez F.J."/>
            <person name="Bills G.F."/>
            <person name="Liu X."/>
            <person name="An Z."/>
        </authorList>
    </citation>
    <scope>NUCLEOTIDE SEQUENCE [LARGE SCALE GENOMIC DNA]</scope>
    <source>
        <strain evidence="4">ATCC 20868 / MF5171</strain>
    </source>
</reference>
<dbReference type="PANTHER" id="PTHR48081">
    <property type="entry name" value="AB HYDROLASE SUPERFAMILY PROTEIN C4A8.06C"/>
    <property type="match status" value="1"/>
</dbReference>
<dbReference type="PANTHER" id="PTHR48081:SF8">
    <property type="entry name" value="ALPHA_BETA HYDROLASE FOLD-3 DOMAIN-CONTAINING PROTEIN-RELATED"/>
    <property type="match status" value="1"/>
</dbReference>
<evidence type="ECO:0000256" key="1">
    <source>
        <dbReference type="ARBA" id="ARBA00022801"/>
    </source>
</evidence>
<feature type="domain" description="Alpha/beta hydrolase fold-3" evidence="2">
    <location>
        <begin position="106"/>
        <end position="308"/>
    </location>
</feature>
<dbReference type="OMA" id="VGWPHTF"/>